<dbReference type="AlphaFoldDB" id="A0A5A9NFK8"/>
<feature type="compositionally biased region" description="Gly residues" evidence="1">
    <location>
        <begin position="55"/>
        <end position="67"/>
    </location>
</feature>
<dbReference type="EMBL" id="SOYY01000019">
    <property type="protein sequence ID" value="KAA0708118.1"/>
    <property type="molecule type" value="Genomic_DNA"/>
</dbReference>
<accession>A0A5A9NFK8</accession>
<sequence length="309" mass="33425">MCVQSVDDRCVLQFTLVLAACCVLHRRTSRVIHRQELSQCSVSSRVFVPTWVRGGKNGGWTPGGGKTSGSSKPTARPPPWRGTRLRVPAGGGEGQAGQGAERGVGRSSRAGPARPAPRYRSLGAGRGPWSPPDAFRALGRSTRCSSRFRDREAGKDGRQCPGSEPGGPSEDGDGGRGPRRRCGFIRPTTMILPQVHLRKPCYDFYFLDREEYRHVVVFAGDKRTQFARAEKSKSPVKLHRIKRCVSSKGAEFDIQCGSSTEVSVVSELGFSFKDAPQNLKKTVAEVQAMAPRQQAADNSGVPGRVSCGA</sequence>
<evidence type="ECO:0000313" key="3">
    <source>
        <dbReference type="Proteomes" id="UP000324632"/>
    </source>
</evidence>
<feature type="compositionally biased region" description="Basic and acidic residues" evidence="1">
    <location>
        <begin position="147"/>
        <end position="158"/>
    </location>
</feature>
<feature type="compositionally biased region" description="Gly residues" evidence="1">
    <location>
        <begin position="89"/>
        <end position="102"/>
    </location>
</feature>
<evidence type="ECO:0000256" key="1">
    <source>
        <dbReference type="SAM" id="MobiDB-lite"/>
    </source>
</evidence>
<name>A0A5A9NFK8_9TELE</name>
<evidence type="ECO:0000313" key="2">
    <source>
        <dbReference type="EMBL" id="KAA0708118.1"/>
    </source>
</evidence>
<proteinExistence type="predicted"/>
<dbReference type="Proteomes" id="UP000324632">
    <property type="component" value="Chromosome 19"/>
</dbReference>
<protein>
    <submittedName>
        <fullName evidence="2">Uncharacterized protein</fullName>
    </submittedName>
</protein>
<keyword evidence="3" id="KW-1185">Reference proteome</keyword>
<feature type="region of interest" description="Disordered" evidence="1">
    <location>
        <begin position="53"/>
        <end position="182"/>
    </location>
</feature>
<reference evidence="2 3" key="1">
    <citation type="journal article" date="2019" name="Mol. Ecol. Resour.">
        <title>Chromosome-level genome assembly of Triplophysa tibetana, a fish adapted to the harsh high-altitude environment of the Tibetan Plateau.</title>
        <authorList>
            <person name="Yang X."/>
            <person name="Liu H."/>
            <person name="Ma Z."/>
            <person name="Zou Y."/>
            <person name="Zou M."/>
            <person name="Mao Y."/>
            <person name="Li X."/>
            <person name="Wang H."/>
            <person name="Chen T."/>
            <person name="Wang W."/>
            <person name="Yang R."/>
        </authorList>
    </citation>
    <scope>NUCLEOTIDE SEQUENCE [LARGE SCALE GENOMIC DNA]</scope>
    <source>
        <strain evidence="2">TTIB1903HZAU</strain>
        <tissue evidence="2">Muscle</tissue>
    </source>
</reference>
<organism evidence="2 3">
    <name type="scientific">Triplophysa tibetana</name>
    <dbReference type="NCBI Taxonomy" id="1572043"/>
    <lineage>
        <taxon>Eukaryota</taxon>
        <taxon>Metazoa</taxon>
        <taxon>Chordata</taxon>
        <taxon>Craniata</taxon>
        <taxon>Vertebrata</taxon>
        <taxon>Euteleostomi</taxon>
        <taxon>Actinopterygii</taxon>
        <taxon>Neopterygii</taxon>
        <taxon>Teleostei</taxon>
        <taxon>Ostariophysi</taxon>
        <taxon>Cypriniformes</taxon>
        <taxon>Nemacheilidae</taxon>
        <taxon>Triplophysa</taxon>
    </lineage>
</organism>
<gene>
    <name evidence="2" type="ORF">E1301_Tti022007</name>
</gene>
<feature type="compositionally biased region" description="Low complexity" evidence="1">
    <location>
        <begin position="103"/>
        <end position="121"/>
    </location>
</feature>
<comment type="caution">
    <text evidence="2">The sequence shown here is derived from an EMBL/GenBank/DDBJ whole genome shotgun (WGS) entry which is preliminary data.</text>
</comment>